<feature type="domain" description="Heterokaryon incompatibility" evidence="1">
    <location>
        <begin position="181"/>
        <end position="327"/>
    </location>
</feature>
<protein>
    <submittedName>
        <fullName evidence="2">Heterokaryon incompatibility protein</fullName>
    </submittedName>
</protein>
<reference evidence="2 3" key="1">
    <citation type="journal article" date="2016" name="Genome Announc.">
        <title>Draft Whole-Genome Sequence of Trichoderma gamsii T6085, a Promising Biocontrol Agent of Fusarium Head Blight on Wheat.</title>
        <authorList>
            <person name="Baroncelli R."/>
            <person name="Zapparata A."/>
            <person name="Piaggeschi G."/>
            <person name="Sarrocco S."/>
            <person name="Vannacci G."/>
        </authorList>
    </citation>
    <scope>NUCLEOTIDE SEQUENCE [LARGE SCALE GENOMIC DNA]</scope>
    <source>
        <strain evidence="2 3">T6085</strain>
    </source>
</reference>
<dbReference type="InterPro" id="IPR010730">
    <property type="entry name" value="HET"/>
</dbReference>
<keyword evidence="3" id="KW-1185">Reference proteome</keyword>
<dbReference type="RefSeq" id="XP_018657257.2">
    <property type="nucleotide sequence ID" value="XM_018809568.2"/>
</dbReference>
<evidence type="ECO:0000259" key="1">
    <source>
        <dbReference type="Pfam" id="PF06985"/>
    </source>
</evidence>
<dbReference type="EMBL" id="JPDN02000011">
    <property type="protein sequence ID" value="PON26958.1"/>
    <property type="molecule type" value="Genomic_DNA"/>
</dbReference>
<dbReference type="GeneID" id="29989651"/>
<gene>
    <name evidence="2" type="ORF">TGAM01_v203907</name>
</gene>
<dbReference type="Proteomes" id="UP000054821">
    <property type="component" value="Unassembled WGS sequence"/>
</dbReference>
<organism evidence="2 3">
    <name type="scientific">Trichoderma gamsii</name>
    <dbReference type="NCBI Taxonomy" id="398673"/>
    <lineage>
        <taxon>Eukaryota</taxon>
        <taxon>Fungi</taxon>
        <taxon>Dikarya</taxon>
        <taxon>Ascomycota</taxon>
        <taxon>Pezizomycotina</taxon>
        <taxon>Sordariomycetes</taxon>
        <taxon>Hypocreomycetidae</taxon>
        <taxon>Hypocreales</taxon>
        <taxon>Hypocreaceae</taxon>
        <taxon>Trichoderma</taxon>
    </lineage>
</organism>
<dbReference type="Pfam" id="PF06985">
    <property type="entry name" value="HET"/>
    <property type="match status" value="1"/>
</dbReference>
<dbReference type="AlphaFoldDB" id="A0A2P4ZRR6"/>
<comment type="caution">
    <text evidence="2">The sequence shown here is derived from an EMBL/GenBank/DDBJ whole genome shotgun (WGS) entry which is preliminary data.</text>
</comment>
<name>A0A2P4ZRR6_9HYPO</name>
<sequence length="733" mass="83578">MQEPGRFCDKCQSFDVSPTAFRSSPYKERRVHQLGKFVEVEARTDCALCRFLTEAFLNGPGTDKFLQDEALVQGTWSSISGDLPNACLVFWLVANNYVDKLEFSIRHIRDDEVPMIGDARVITDALIDVNLVKNWVELCEKEHYCKSVPIEATRASQLPDGFMVIDVVDNCLIGKTYPCRYLALSYVWGNSIAFKTTSQNVNELRTKGSIGDIWNQLSPTIQDAILFTRQLGERYIWIDSLCILQDNAQNAVANIEAMDSIYRYATMVLLVAEDNAASRGLPGVSNPRQVHQFRSELSPGLPVLGRFNHSAYLDQARYRSRGWTYQEEQLSTRALIFANHQLYFACPSHVYGEDVYEGNQLGPDDILRFPDITSRYIREGQPQSVMYFRSVQAYTLRTLTFPSDTLKAFSGMGAVLGQALSSEMIHGLPASIFDLALLWQPAGKMSRKEGFPSWSWAGWHGAVRWNGDTMELASYGSLPDLKQELEVITKWIRTRTWIDWKYRNQNGTENLVWERNREGKAGSVFWPSSGYHEVSEIGYDSKAATNINPYGRHSSSDPTITAYKTRHSSPPAVCLNLAKIPDYLQPLCFQTLSVQLFMKPSNHYLRYGSVDPVWEPNGRVVFLLYTEDLQTCGYVLLDEVWKSKFCAEESYEFLLLSEANYYCDWGRPHEDHPFKRFNGYRDYEEFHVMMIEWKKVGGDGTKAAERVGLGRVLKEAVRTTDAKNIAWKEVVLI</sequence>
<dbReference type="STRING" id="398673.A0A2P4ZRR6"/>
<dbReference type="PANTHER" id="PTHR33112">
    <property type="entry name" value="DOMAIN PROTEIN, PUTATIVE-RELATED"/>
    <property type="match status" value="1"/>
</dbReference>
<proteinExistence type="predicted"/>
<evidence type="ECO:0000313" key="3">
    <source>
        <dbReference type="Proteomes" id="UP000054821"/>
    </source>
</evidence>
<dbReference type="PANTHER" id="PTHR33112:SF12">
    <property type="entry name" value="HETEROKARYON INCOMPATIBILITY DOMAIN-CONTAINING PROTEIN"/>
    <property type="match status" value="1"/>
</dbReference>
<accession>A0A2P4ZRR6</accession>
<evidence type="ECO:0000313" key="2">
    <source>
        <dbReference type="EMBL" id="PON26958.1"/>
    </source>
</evidence>